<evidence type="ECO:0000313" key="2">
    <source>
        <dbReference type="EMBL" id="CAF1504238.1"/>
    </source>
</evidence>
<dbReference type="EMBL" id="CAJNOQ010022673">
    <property type="protein sequence ID" value="CAF1504238.1"/>
    <property type="molecule type" value="Genomic_DNA"/>
</dbReference>
<name>A0A815T7N3_9BILA</name>
<dbReference type="EMBL" id="CAJOBC010088198">
    <property type="protein sequence ID" value="CAF4365618.1"/>
    <property type="molecule type" value="Genomic_DNA"/>
</dbReference>
<dbReference type="Proteomes" id="UP000663829">
    <property type="component" value="Unassembled WGS sequence"/>
</dbReference>
<sequence>MPGNLGKNAGIGVSPSMTPTFGNIPTVSSIPPSLPAAPTGGLIPPISNYPNASNASPIFNNSTNKRELVATNNNSMRDVQQMATQILHGQMDVQEQVLQYQFMLEQCMSNLDHQNLLLSQQQEELSVLKAKIKHMDYMMEALKYKGTTNPSPMPHYSQPAGASWQQTPYVALLPPSSSYYSGGATRATPSTFQPTNPHYKSPTRTRKSSGRSSTTSDINRRVANDAPRSTGVSDAIRRINNNSKR</sequence>
<keyword evidence="4" id="KW-1185">Reference proteome</keyword>
<protein>
    <submittedName>
        <fullName evidence="2">Uncharacterized protein</fullName>
    </submittedName>
</protein>
<gene>
    <name evidence="2" type="ORF">GPM918_LOCUS36819</name>
    <name evidence="3" type="ORF">SRO942_LOCUS37569</name>
</gene>
<feature type="region of interest" description="Disordered" evidence="1">
    <location>
        <begin position="181"/>
        <end position="245"/>
    </location>
</feature>
<reference evidence="2" key="1">
    <citation type="submission" date="2021-02" db="EMBL/GenBank/DDBJ databases">
        <authorList>
            <person name="Nowell W R."/>
        </authorList>
    </citation>
    <scope>NUCLEOTIDE SEQUENCE</scope>
</reference>
<evidence type="ECO:0000313" key="3">
    <source>
        <dbReference type="EMBL" id="CAF4365618.1"/>
    </source>
</evidence>
<dbReference type="AlphaFoldDB" id="A0A815T7N3"/>
<feature type="compositionally biased region" description="Polar residues" evidence="1">
    <location>
        <begin position="187"/>
        <end position="198"/>
    </location>
</feature>
<evidence type="ECO:0000256" key="1">
    <source>
        <dbReference type="SAM" id="MobiDB-lite"/>
    </source>
</evidence>
<evidence type="ECO:0000313" key="4">
    <source>
        <dbReference type="Proteomes" id="UP000663829"/>
    </source>
</evidence>
<dbReference type="Proteomes" id="UP000681722">
    <property type="component" value="Unassembled WGS sequence"/>
</dbReference>
<accession>A0A815T7N3</accession>
<proteinExistence type="predicted"/>
<comment type="caution">
    <text evidence="2">The sequence shown here is derived from an EMBL/GenBank/DDBJ whole genome shotgun (WGS) entry which is preliminary data.</text>
</comment>
<dbReference type="OrthoDB" id="10031214at2759"/>
<organism evidence="2 4">
    <name type="scientific">Didymodactylos carnosus</name>
    <dbReference type="NCBI Taxonomy" id="1234261"/>
    <lineage>
        <taxon>Eukaryota</taxon>
        <taxon>Metazoa</taxon>
        <taxon>Spiralia</taxon>
        <taxon>Gnathifera</taxon>
        <taxon>Rotifera</taxon>
        <taxon>Eurotatoria</taxon>
        <taxon>Bdelloidea</taxon>
        <taxon>Philodinida</taxon>
        <taxon>Philodinidae</taxon>
        <taxon>Didymodactylos</taxon>
    </lineage>
</organism>